<evidence type="ECO:0000313" key="7">
    <source>
        <dbReference type="Proteomes" id="UP000541444"/>
    </source>
</evidence>
<evidence type="ECO:0000259" key="5">
    <source>
        <dbReference type="Pfam" id="PF16528"/>
    </source>
</evidence>
<dbReference type="Gene3D" id="1.20.58.1210">
    <property type="entry name" value="Exo84p, N-terminal helical domain"/>
    <property type="match status" value="1"/>
</dbReference>
<dbReference type="InterPro" id="IPR032403">
    <property type="entry name" value="Exo84_C"/>
</dbReference>
<accession>A0A7J7MN93</accession>
<keyword evidence="7" id="KW-1185">Reference proteome</keyword>
<dbReference type="GO" id="GO:0006887">
    <property type="term" value="P:exocytosis"/>
    <property type="evidence" value="ECO:0007669"/>
    <property type="project" value="UniProtKB-KW"/>
</dbReference>
<dbReference type="InterPro" id="IPR033961">
    <property type="entry name" value="Exo84"/>
</dbReference>
<dbReference type="InterPro" id="IPR042560">
    <property type="entry name" value="Exo84_C_2"/>
</dbReference>
<dbReference type="GO" id="GO:0000145">
    <property type="term" value="C:exocyst"/>
    <property type="evidence" value="ECO:0007669"/>
    <property type="project" value="InterPro"/>
</dbReference>
<dbReference type="PANTHER" id="PTHR21426">
    <property type="entry name" value="EXOCYST COMPLEX COMPONENT 8"/>
    <property type="match status" value="1"/>
</dbReference>
<evidence type="ECO:0000256" key="1">
    <source>
        <dbReference type="ARBA" id="ARBA00007210"/>
    </source>
</evidence>
<organism evidence="6 7">
    <name type="scientific">Kingdonia uniflora</name>
    <dbReference type="NCBI Taxonomy" id="39325"/>
    <lineage>
        <taxon>Eukaryota</taxon>
        <taxon>Viridiplantae</taxon>
        <taxon>Streptophyta</taxon>
        <taxon>Embryophyta</taxon>
        <taxon>Tracheophyta</taxon>
        <taxon>Spermatophyta</taxon>
        <taxon>Magnoliopsida</taxon>
        <taxon>Ranunculales</taxon>
        <taxon>Circaeasteraceae</taxon>
        <taxon>Kingdonia</taxon>
    </lineage>
</organism>
<dbReference type="OrthoDB" id="642193at2759"/>
<dbReference type="Pfam" id="PF16528">
    <property type="entry name" value="Exo84_C"/>
    <property type="match status" value="1"/>
</dbReference>
<dbReference type="InterPro" id="IPR042561">
    <property type="entry name" value="Exo84_C_1"/>
</dbReference>
<keyword evidence="3" id="KW-0268">Exocytosis</keyword>
<sequence>MDSPPKFRFRDSINDDSSSSSDDSIGDDESKLESMTAKGIKRLCSELLELKSASDEDFHKNVFSNYSAFVRIFEEVGGVETELMQLRQHVSTQRKHVKDLMDGMYLEVLSEEHIESIVEEFYCGKQSPISKLEAYASSTLDTLDILLSEHRLHEALTIIEMEVEVWKTIQFEDDIPRLFLTSFNSGISERKSRLADKFFQVANHPRVSAPELQKTLGALYRMGQSQHATHLLLKYYCLHLSNGIRDLQSSKPLLHGTYIRELAKFVFSVISQAAKSFVVLYGEISPYASEFIQWAREETEVFVCCFNKYVMSVSEINGGLSTTVEAVHYAISFCSMLEAQSIVLRPFLIKLIRPCMEEVLQMHINHLKKVIGISTANDAWVLGKYIISGILKEETSPMTIGDRQEYFLLTNSGRKFVTLLQAFLIEVSSLVVLHMENSILNGLTALFREYTSILERAIPANVGEKSNSKIILAKTLSQQLSILASSSALIDIFSSTVGNICKGIRNSNGQLITEMGSLDKELDTWIFSIQEAVDQHRVYFCEQFIRRVMFPEVGPKFDLESYMKDESDSDTPRCLMPSAAFQVLFLELRQLEKIGKDIFVGLDGLVEELFRKLTEAIFYRLSNNQQSWALTEEASVIENIHGFEQFVLDIHFLIQITEFGGYLSNDLEDASLALISHMELAFRSAGLNPNSDVLANEWATNAATEAIQKLLEIEKTKLPLIEEPTPTSPEDTEKHCNEFLSDSVAEDAMSFLEDSLELEAEIVVNASDDIINMEQEIYESEVVTPEGSIGNSEDADLDDKYPLSSTEWAIQSDDTIAMKELEETRETKVTSVE</sequence>
<proteinExistence type="inferred from homology"/>
<dbReference type="EMBL" id="JACGCM010001363">
    <property type="protein sequence ID" value="KAF6156232.1"/>
    <property type="molecule type" value="Genomic_DNA"/>
</dbReference>
<dbReference type="SUPFAM" id="SSF74788">
    <property type="entry name" value="Cullin repeat-like"/>
    <property type="match status" value="1"/>
</dbReference>
<dbReference type="Pfam" id="PF08700">
    <property type="entry name" value="VPS51_Exo84_N"/>
    <property type="match status" value="1"/>
</dbReference>
<comment type="similarity">
    <text evidence="1">Belongs to the EXO84 family.</text>
</comment>
<dbReference type="Gene3D" id="1.20.58.1220">
    <property type="entry name" value="Exo84p, C-terminal helical domain"/>
    <property type="match status" value="1"/>
</dbReference>
<evidence type="ECO:0000256" key="2">
    <source>
        <dbReference type="ARBA" id="ARBA00022448"/>
    </source>
</evidence>
<comment type="caution">
    <text evidence="6">The sequence shown here is derived from an EMBL/GenBank/DDBJ whole genome shotgun (WGS) entry which is preliminary data.</text>
</comment>
<evidence type="ECO:0000256" key="3">
    <source>
        <dbReference type="ARBA" id="ARBA00022483"/>
    </source>
</evidence>
<evidence type="ECO:0000313" key="6">
    <source>
        <dbReference type="EMBL" id="KAF6156232.1"/>
    </source>
</evidence>
<dbReference type="AlphaFoldDB" id="A0A7J7MN93"/>
<dbReference type="PANTHER" id="PTHR21426:SF13">
    <property type="entry name" value="OS08G0566700 PROTEIN"/>
    <property type="match status" value="1"/>
</dbReference>
<protein>
    <recommendedName>
        <fullName evidence="5">Exocyst component Exo84 C-terminal domain-containing protein</fullName>
    </recommendedName>
</protein>
<reference evidence="6 7" key="1">
    <citation type="journal article" date="2020" name="IScience">
        <title>Genome Sequencing of the Endangered Kingdonia uniflora (Circaeasteraceae, Ranunculales) Reveals Potential Mechanisms of Evolutionary Specialization.</title>
        <authorList>
            <person name="Sun Y."/>
            <person name="Deng T."/>
            <person name="Zhang A."/>
            <person name="Moore M.J."/>
            <person name="Landis J.B."/>
            <person name="Lin N."/>
            <person name="Zhang H."/>
            <person name="Zhang X."/>
            <person name="Huang J."/>
            <person name="Zhang X."/>
            <person name="Sun H."/>
            <person name="Wang H."/>
        </authorList>
    </citation>
    <scope>NUCLEOTIDE SEQUENCE [LARGE SCALE GENOMIC DNA]</scope>
    <source>
        <strain evidence="6">TB1705</strain>
        <tissue evidence="6">Leaf</tissue>
    </source>
</reference>
<name>A0A7J7MN93_9MAGN</name>
<gene>
    <name evidence="6" type="ORF">GIB67_030235</name>
</gene>
<dbReference type="GO" id="GO:0008104">
    <property type="term" value="P:intracellular protein localization"/>
    <property type="evidence" value="ECO:0007669"/>
    <property type="project" value="TreeGrafter"/>
</dbReference>
<dbReference type="Proteomes" id="UP000541444">
    <property type="component" value="Unassembled WGS sequence"/>
</dbReference>
<feature type="region of interest" description="Disordered" evidence="4">
    <location>
        <begin position="1"/>
        <end position="31"/>
    </location>
</feature>
<feature type="domain" description="Exocyst component Exo84 C-terminal" evidence="5">
    <location>
        <begin position="138"/>
        <end position="331"/>
    </location>
</feature>
<dbReference type="InterPro" id="IPR016159">
    <property type="entry name" value="Cullin_repeat-like_dom_sf"/>
</dbReference>
<dbReference type="GO" id="GO:0006893">
    <property type="term" value="P:Golgi to plasma membrane transport"/>
    <property type="evidence" value="ECO:0007669"/>
    <property type="project" value="TreeGrafter"/>
</dbReference>
<evidence type="ECO:0000256" key="4">
    <source>
        <dbReference type="SAM" id="MobiDB-lite"/>
    </source>
</evidence>
<keyword evidence="2" id="KW-0813">Transport</keyword>